<proteinExistence type="predicted"/>
<comment type="caution">
    <text evidence="1">The sequence shown here is derived from an EMBL/GenBank/DDBJ whole genome shotgun (WGS) entry which is preliminary data.</text>
</comment>
<keyword evidence="4" id="KW-1185">Reference proteome</keyword>
<dbReference type="EMBL" id="BQKB01000085">
    <property type="protein sequence ID" value="GJM54288.1"/>
    <property type="molecule type" value="Genomic_DNA"/>
</dbReference>
<reference evidence="1 4" key="1">
    <citation type="submission" date="2021-11" db="EMBL/GenBank/DDBJ databases">
        <title>Draft genome sequence of Capnocytophaga sp. strain KC07075 isolated from cat oral cavity.</title>
        <authorList>
            <person name="Suzuki M."/>
            <person name="Imaoka K."/>
            <person name="Kimura M."/>
            <person name="Morikawa S."/>
            <person name="Maeda K."/>
        </authorList>
    </citation>
    <scope>NUCLEOTIDE SEQUENCE</scope>
    <source>
        <strain evidence="1">KC07075</strain>
        <strain evidence="2 4">KC07079</strain>
    </source>
</reference>
<protein>
    <recommendedName>
        <fullName evidence="5">DUF4230 domain-containing protein</fullName>
    </recommendedName>
</protein>
<dbReference type="Proteomes" id="UP001208692">
    <property type="component" value="Unassembled WGS sequence"/>
</dbReference>
<dbReference type="Proteomes" id="UP001207736">
    <property type="component" value="Unassembled WGS sequence"/>
</dbReference>
<dbReference type="Pfam" id="PF14014">
    <property type="entry name" value="DUF4230"/>
    <property type="match status" value="1"/>
</dbReference>
<evidence type="ECO:0008006" key="5">
    <source>
        <dbReference type="Google" id="ProtNLM"/>
    </source>
</evidence>
<dbReference type="AlphaFoldDB" id="A0AAV5AXQ7"/>
<dbReference type="RefSeq" id="WP_264847731.1">
    <property type="nucleotide sequence ID" value="NZ_BPMA01000071.1"/>
</dbReference>
<evidence type="ECO:0000313" key="1">
    <source>
        <dbReference type="EMBL" id="GJM51384.1"/>
    </source>
</evidence>
<evidence type="ECO:0000313" key="3">
    <source>
        <dbReference type="Proteomes" id="UP001207736"/>
    </source>
</evidence>
<organism evidence="1 3">
    <name type="scientific">Capnocytophaga catalasegens</name>
    <dbReference type="NCBI Taxonomy" id="1004260"/>
    <lineage>
        <taxon>Bacteria</taxon>
        <taxon>Pseudomonadati</taxon>
        <taxon>Bacteroidota</taxon>
        <taxon>Flavobacteriia</taxon>
        <taxon>Flavobacteriales</taxon>
        <taxon>Flavobacteriaceae</taxon>
        <taxon>Capnocytophaga</taxon>
    </lineage>
</organism>
<name>A0AAV5AXQ7_9FLAO</name>
<dbReference type="EMBL" id="BQKA01000052">
    <property type="protein sequence ID" value="GJM51384.1"/>
    <property type="molecule type" value="Genomic_DNA"/>
</dbReference>
<sequence length="204" mass="23573">MKKILVGILVGIVGVFLLQYIQRCTRKNDQIIENTALIQEHLKNVSKLVVTEGYFSEIITYTDAKKYLADLISFDKKALIVVNAEATISYDMSQIAYEIDSENKRLIINNIPEPELKIYPQLSYYDLVQSQFNTFTSQDHNKIRQKANEIVRQKIDQSTLKSNAESRLISELSKLLVLTNSMNWTLQYEGRPIFSEKEIMSKKN</sequence>
<evidence type="ECO:0000313" key="4">
    <source>
        <dbReference type="Proteomes" id="UP001208692"/>
    </source>
</evidence>
<accession>A0AAV5AXQ7</accession>
<evidence type="ECO:0000313" key="2">
    <source>
        <dbReference type="EMBL" id="GJM54288.1"/>
    </source>
</evidence>
<dbReference type="InterPro" id="IPR025324">
    <property type="entry name" value="DUF4230"/>
</dbReference>
<gene>
    <name evidence="1" type="ORF">RCZ15_23570</name>
    <name evidence="2" type="ORF">RCZ16_26040</name>
</gene>